<dbReference type="PROSITE" id="PS50026">
    <property type="entry name" value="EGF_3"/>
    <property type="match status" value="2"/>
</dbReference>
<evidence type="ECO:0000256" key="4">
    <source>
        <dbReference type="ARBA" id="ARBA00022989"/>
    </source>
</evidence>
<dbReference type="Proteomes" id="UP000663828">
    <property type="component" value="Unassembled WGS sequence"/>
</dbReference>
<evidence type="ECO:0000256" key="9">
    <source>
        <dbReference type="SAM" id="Phobius"/>
    </source>
</evidence>
<dbReference type="InterPro" id="IPR000276">
    <property type="entry name" value="GPCR_Rhodpsn"/>
</dbReference>
<feature type="disulfide bond" evidence="8">
    <location>
        <begin position="229"/>
        <end position="247"/>
    </location>
</feature>
<feature type="chain" id="PRO_5032313821" evidence="10">
    <location>
        <begin position="23"/>
        <end position="1533"/>
    </location>
</feature>
<evidence type="ECO:0000259" key="12">
    <source>
        <dbReference type="PROSITE" id="PS50262"/>
    </source>
</evidence>
<dbReference type="Pfam" id="PF00057">
    <property type="entry name" value="Ldl_recept_a"/>
    <property type="match status" value="1"/>
</dbReference>
<proteinExistence type="predicted"/>
<dbReference type="CDD" id="cd00112">
    <property type="entry name" value="LDLa"/>
    <property type="match status" value="3"/>
</dbReference>
<dbReference type="InterPro" id="IPR002172">
    <property type="entry name" value="LDrepeatLR_classA_rpt"/>
</dbReference>
<feature type="transmembrane region" description="Helical" evidence="9">
    <location>
        <begin position="1263"/>
        <end position="1287"/>
    </location>
</feature>
<dbReference type="PRINTS" id="PR00261">
    <property type="entry name" value="LDLRECEPTOR"/>
</dbReference>
<feature type="disulfide bond" evidence="8">
    <location>
        <begin position="413"/>
        <end position="431"/>
    </location>
</feature>
<feature type="disulfide bond" evidence="7">
    <location>
        <begin position="982"/>
        <end position="991"/>
    </location>
</feature>
<evidence type="ECO:0000313" key="14">
    <source>
        <dbReference type="Proteomes" id="UP000663828"/>
    </source>
</evidence>
<feature type="disulfide bond" evidence="7">
    <location>
        <begin position="934"/>
        <end position="943"/>
    </location>
</feature>
<dbReference type="InterPro" id="IPR000742">
    <property type="entry name" value="EGF"/>
</dbReference>
<dbReference type="InterPro" id="IPR050685">
    <property type="entry name" value="LDLR"/>
</dbReference>
<evidence type="ECO:0000256" key="3">
    <source>
        <dbReference type="ARBA" id="ARBA00022737"/>
    </source>
</evidence>
<evidence type="ECO:0000313" key="13">
    <source>
        <dbReference type="EMBL" id="CAF1471335.1"/>
    </source>
</evidence>
<keyword evidence="7" id="KW-0245">EGF-like domain</keyword>
<keyword evidence="4 9" id="KW-1133">Transmembrane helix</keyword>
<feature type="transmembrane region" description="Helical" evidence="9">
    <location>
        <begin position="1343"/>
        <end position="1365"/>
    </location>
</feature>
<evidence type="ECO:0000256" key="7">
    <source>
        <dbReference type="PROSITE-ProRule" id="PRU00076"/>
    </source>
</evidence>
<accession>A0A815R1P4</accession>
<feature type="domain" description="EGF-like" evidence="11">
    <location>
        <begin position="946"/>
        <end position="992"/>
    </location>
</feature>
<dbReference type="Gene3D" id="1.20.1070.10">
    <property type="entry name" value="Rhodopsin 7-helix transmembrane proteins"/>
    <property type="match status" value="1"/>
</dbReference>
<feature type="transmembrane region" description="Helical" evidence="9">
    <location>
        <begin position="1484"/>
        <end position="1503"/>
    </location>
</feature>
<feature type="transmembrane region" description="Helical" evidence="9">
    <location>
        <begin position="1393"/>
        <end position="1418"/>
    </location>
</feature>
<sequence>MTILLLLTYWCFMIFILSNGLSHRLYNTAEVFQRTDTFDCFEELELRRYKSAKPDLNVDVASYHYCRRLSVPNNNYVQEPFNRTDIQLKGHRIISFQELRDLLINTDQLMKWRAPMDTIEDYALGQVEGWFMNCSGSWFGPRCQYTLDVDFDGAFYRVLEDHLRLKSRTEDVLAITNGSCYILDECQSTICLDWREICDGKWDCTNGVDEHDCYLLEMNQCDNSSEYRCSNGLCIPKGMYLDETPDCMDESDEIINKLTHINCFREARNRECDDFQCAKMQFSCGDGQCLDLNNDENEVCRSQRDLLYLSQLKSKLTMNHSIFFGHVTLEQGNNNSIIYLCYNITLCPNLITMNPNGKSSRTCVTLTNLTTKFMYSISDEMLIDIYHRIRHSCSVTFLPLSIECNLTNKMYQCRDGRCISMHRLQDGRSDCTNGEDEESMDVCSLQMSYRFPCDNDRRCISQYLLIDRYRDCADGSDEIIPKSIFRYAHLERNRIFRQFKPRYNVVFQELCNGIIERTDGSNTDETDCSLDDWPCQRSLTIGDGVWNCPDGRDELTETSSFAVLTSRYCSNEQHFCLNITDGNPMCLPVTRAGDGHIDCLGSSDERDFCRRTYSHSRVHRYRCMNSSVCISPYQLCDCKQDCEWNDDETLACDWLYNEQKPICNPKLFRCRDGRIYEEAYSRCNGRFSCVSGEDELFCDLIDKFSIEYSSNQDEGKNSRSVAIVYPKPRRNNSDTIAWYCNRGVYARSSDVLPYGQSNYCFCPPNYYGDRCQFQRKRLSLIIQPVTTSILVDSNLSFQRSSLMFTIIVLFVDNKHGTIIDHNRINYLVGHYCLPRYDIIFRYPITKKNNNDHLNHSVHIYTFQSEGLALHGYWKLDYVPFAFLPVNRIVTRLKINRTPLDLHHSIPFLSNANNCTCSNKSICIMGNDGNHVCVCSLGYVGRRCAISHNPCVSDDGTVNECQGNGQCLLYDERFAWGDSVCVCNIGWKGDGCQTSSNQMNITFDHRIPMPSLSTIFIHVLYAHGMYEPQSYTFLRELSQNKKGSISNLVFNFSADIIFSNTIYIRLYEHRDLFALYYSSQPDKHTPIIAGLEFHINESSRCLPIRDLLKKSISNAPPLKRAKYFHQLCKERQGTLGCFYDSQLICRCGNNHNAICFNFETSWSSHRCTERTCNNRGICVQDQIDCPTHSVCICDPCADGPDCEFNTRGYSISLDAIIGSNYHQSTVIRTSIIVLIALITVGSLLNFLAIGVFSQNTIRNTASGFYLLISSFIGLFTLLILGAKVSLLLSTSVRRMHTNVSCALIEFFLKWFLAANEWLDVCVAVERALTILKGAAFNATRSKRIAKWIVIAVLILLGCLSSVELVFRRALLDQQDGRVWCVLTLDRDQHALMHILYAAYNILLIVLPLIINLSSAAMIIRGTVQSKQRTKKEKDTHLQLIVKKEISKHKHIIIGPLVLGLLAIPRLVFTFIFVCTKLNRRPFLNFCVYLLGFLPSIANLFVFVLPSTLYNTALHTFIKQRLSNHLMAVVRCQRV</sequence>
<dbReference type="PANTHER" id="PTHR24270">
    <property type="entry name" value="LOW-DENSITY LIPOPROTEIN RECEPTOR-RELATED"/>
    <property type="match status" value="1"/>
</dbReference>
<evidence type="ECO:0000256" key="2">
    <source>
        <dbReference type="ARBA" id="ARBA00022692"/>
    </source>
</evidence>
<comment type="caution">
    <text evidence="7">Lacks conserved residue(s) required for the propagation of feature annotation.</text>
</comment>
<dbReference type="SMART" id="SM00181">
    <property type="entry name" value="EGF"/>
    <property type="match status" value="2"/>
</dbReference>
<keyword evidence="6 7" id="KW-1015">Disulfide bond</keyword>
<dbReference type="EMBL" id="CAJNOR010004055">
    <property type="protein sequence ID" value="CAF1471335.1"/>
    <property type="molecule type" value="Genomic_DNA"/>
</dbReference>
<dbReference type="SUPFAM" id="SSF57424">
    <property type="entry name" value="LDL receptor-like module"/>
    <property type="match status" value="5"/>
</dbReference>
<keyword evidence="5 9" id="KW-0472">Membrane</keyword>
<feature type="transmembrane region" description="Helical" evidence="9">
    <location>
        <begin position="1450"/>
        <end position="1472"/>
    </location>
</feature>
<evidence type="ECO:0000259" key="11">
    <source>
        <dbReference type="PROSITE" id="PS50026"/>
    </source>
</evidence>
<dbReference type="GO" id="GO:0016192">
    <property type="term" value="P:vesicle-mediated transport"/>
    <property type="evidence" value="ECO:0007669"/>
    <property type="project" value="UniProtKB-ARBA"/>
</dbReference>
<dbReference type="PROSITE" id="PS50262">
    <property type="entry name" value="G_PROTEIN_RECEP_F1_2"/>
    <property type="match status" value="1"/>
</dbReference>
<evidence type="ECO:0000256" key="1">
    <source>
        <dbReference type="ARBA" id="ARBA00004167"/>
    </source>
</evidence>
<dbReference type="SMART" id="SM00192">
    <property type="entry name" value="LDLa"/>
    <property type="match status" value="7"/>
</dbReference>
<comment type="subcellular location">
    <subcellularLocation>
        <location evidence="1">Membrane</location>
        <topology evidence="1">Single-pass membrane protein</topology>
    </subcellularLocation>
</comment>
<dbReference type="GO" id="GO:0005886">
    <property type="term" value="C:plasma membrane"/>
    <property type="evidence" value="ECO:0007669"/>
    <property type="project" value="TreeGrafter"/>
</dbReference>
<evidence type="ECO:0000256" key="5">
    <source>
        <dbReference type="ARBA" id="ARBA00023136"/>
    </source>
</evidence>
<organism evidence="13 14">
    <name type="scientific">Adineta ricciae</name>
    <name type="common">Rotifer</name>
    <dbReference type="NCBI Taxonomy" id="249248"/>
    <lineage>
        <taxon>Eukaryota</taxon>
        <taxon>Metazoa</taxon>
        <taxon>Spiralia</taxon>
        <taxon>Gnathifera</taxon>
        <taxon>Rotifera</taxon>
        <taxon>Eurotatoria</taxon>
        <taxon>Bdelloidea</taxon>
        <taxon>Adinetida</taxon>
        <taxon>Adinetidae</taxon>
        <taxon>Adineta</taxon>
    </lineage>
</organism>
<keyword evidence="10" id="KW-0732">Signal</keyword>
<dbReference type="PANTHER" id="PTHR24270:SF62">
    <property type="entry name" value="LOW-DENSITY LIPOPROTEIN RECEPTOR-RELATED PROTEIN 2"/>
    <property type="match status" value="1"/>
</dbReference>
<feature type="disulfide bond" evidence="8">
    <location>
        <begin position="198"/>
        <end position="213"/>
    </location>
</feature>
<dbReference type="InterPro" id="IPR017452">
    <property type="entry name" value="GPCR_Rhodpsn_7TM"/>
</dbReference>
<name>A0A815R1P4_ADIRI</name>
<dbReference type="GO" id="GO:0004930">
    <property type="term" value="F:G protein-coupled receptor activity"/>
    <property type="evidence" value="ECO:0007669"/>
    <property type="project" value="InterPro"/>
</dbReference>
<evidence type="ECO:0000256" key="10">
    <source>
        <dbReference type="SAM" id="SignalP"/>
    </source>
</evidence>
<dbReference type="PROSITE" id="PS01186">
    <property type="entry name" value="EGF_2"/>
    <property type="match status" value="2"/>
</dbReference>
<dbReference type="Gene3D" id="2.10.25.10">
    <property type="entry name" value="Laminin"/>
    <property type="match status" value="1"/>
</dbReference>
<feature type="domain" description="G-protein coupled receptors family 1 profile" evidence="12">
    <location>
        <begin position="1243"/>
        <end position="1501"/>
    </location>
</feature>
<dbReference type="SUPFAM" id="SSF81321">
    <property type="entry name" value="Family A G protein-coupled receptor-like"/>
    <property type="match status" value="1"/>
</dbReference>
<evidence type="ECO:0000256" key="8">
    <source>
        <dbReference type="PROSITE-ProRule" id="PRU00124"/>
    </source>
</evidence>
<dbReference type="PROSITE" id="PS50068">
    <property type="entry name" value="LDLRA_2"/>
    <property type="match status" value="5"/>
</dbReference>
<dbReference type="Gene3D" id="4.10.400.10">
    <property type="entry name" value="Low-density Lipoprotein Receptor"/>
    <property type="match status" value="3"/>
</dbReference>
<keyword evidence="2 9" id="KW-0812">Transmembrane</keyword>
<keyword evidence="14" id="KW-1185">Reference proteome</keyword>
<feature type="signal peptide" evidence="10">
    <location>
        <begin position="1"/>
        <end position="22"/>
    </location>
</feature>
<dbReference type="InterPro" id="IPR036055">
    <property type="entry name" value="LDL_receptor-like_sf"/>
</dbReference>
<feature type="transmembrane region" description="Helical" evidence="9">
    <location>
        <begin position="1230"/>
        <end position="1251"/>
    </location>
</feature>
<dbReference type="Pfam" id="PF00001">
    <property type="entry name" value="7tm_1"/>
    <property type="match status" value="1"/>
</dbReference>
<gene>
    <name evidence="13" type="ORF">XAT740_LOCUS37998</name>
</gene>
<comment type="caution">
    <text evidence="13">The sequence shown here is derived from an EMBL/GenBank/DDBJ whole genome shotgun (WGS) entry which is preliminary data.</text>
</comment>
<reference evidence="13" key="1">
    <citation type="submission" date="2021-02" db="EMBL/GenBank/DDBJ databases">
        <authorList>
            <person name="Nowell W R."/>
        </authorList>
    </citation>
    <scope>NUCLEOTIDE SEQUENCE</scope>
</reference>
<dbReference type="PROSITE" id="PS00022">
    <property type="entry name" value="EGF_1"/>
    <property type="match status" value="4"/>
</dbReference>
<evidence type="ECO:0000256" key="6">
    <source>
        <dbReference type="ARBA" id="ARBA00023157"/>
    </source>
</evidence>
<protein>
    <submittedName>
        <fullName evidence="13">Uncharacterized protein</fullName>
    </submittedName>
</protein>
<feature type="domain" description="EGF-like" evidence="11">
    <location>
        <begin position="910"/>
        <end position="944"/>
    </location>
</feature>
<feature type="disulfide bond" evidence="8">
    <location>
        <begin position="186"/>
        <end position="204"/>
    </location>
</feature>
<keyword evidence="3" id="KW-0677">Repeat</keyword>